<evidence type="ECO:0000256" key="2">
    <source>
        <dbReference type="ARBA" id="ARBA00022670"/>
    </source>
</evidence>
<sequence>MSKIEKRGGTLGVETRAADEKRTLVGYAAVFDSPTDISGWWTERIAPGAFAAAIGGDVRALVDHDMGRVIGRTKSGTLRLAEDSKGLAVEIDIPNTTDGNDLWELVERGDLSGMSFGFSVTKQSWDETVDPPLRTIEAVDLFEVSAVAWPAYDDTEIGKRALAEWRSANPATPAPEEITDPAAAPVTKANLTRARLKMDLELKVRSTR</sequence>
<accession>A0A7Y6Q935</accession>
<evidence type="ECO:0000256" key="3">
    <source>
        <dbReference type="ARBA" id="ARBA00022801"/>
    </source>
</evidence>
<dbReference type="Proteomes" id="UP000520198">
    <property type="component" value="Unassembled WGS sequence"/>
</dbReference>
<gene>
    <name evidence="5" type="ORF">HT585_20635</name>
</gene>
<keyword evidence="3" id="KW-0378">Hydrolase</keyword>
<evidence type="ECO:0000313" key="6">
    <source>
        <dbReference type="Proteomes" id="UP000520198"/>
    </source>
</evidence>
<proteinExistence type="predicted"/>
<feature type="domain" description="Prohead serine protease" evidence="4">
    <location>
        <begin position="14"/>
        <end position="160"/>
    </location>
</feature>
<dbReference type="EMBL" id="JABWDU010000005">
    <property type="protein sequence ID" value="NVD41286.1"/>
    <property type="molecule type" value="Genomic_DNA"/>
</dbReference>
<organism evidence="5 6">
    <name type="scientific">Ensifer oleiphilus</name>
    <dbReference type="NCBI Taxonomy" id="2742698"/>
    <lineage>
        <taxon>Bacteria</taxon>
        <taxon>Pseudomonadati</taxon>
        <taxon>Pseudomonadota</taxon>
        <taxon>Alphaproteobacteria</taxon>
        <taxon>Hyphomicrobiales</taxon>
        <taxon>Rhizobiaceae</taxon>
        <taxon>Sinorhizobium/Ensifer group</taxon>
        <taxon>Ensifer</taxon>
    </lineage>
</organism>
<comment type="caution">
    <text evidence="5">The sequence shown here is derived from an EMBL/GenBank/DDBJ whole genome shotgun (WGS) entry which is preliminary data.</text>
</comment>
<dbReference type="InterPro" id="IPR054613">
    <property type="entry name" value="Peptidase_S78_dom"/>
</dbReference>
<reference evidence="5 6" key="1">
    <citation type="submission" date="2020-06" db="EMBL/GenBank/DDBJ databases">
        <authorList>
            <person name="Grouzdev D.S."/>
        </authorList>
    </citation>
    <scope>NUCLEOTIDE SEQUENCE [LARGE SCALE GENOMIC DNA]</scope>
    <source>
        <strain evidence="5 6">HO-A22</strain>
    </source>
</reference>
<dbReference type="GO" id="GO:0006508">
    <property type="term" value="P:proteolysis"/>
    <property type="evidence" value="ECO:0007669"/>
    <property type="project" value="UniProtKB-KW"/>
</dbReference>
<protein>
    <submittedName>
        <fullName evidence="5">HK97 family phage prohead protease</fullName>
    </submittedName>
</protein>
<evidence type="ECO:0000313" key="5">
    <source>
        <dbReference type="EMBL" id="NVD41286.1"/>
    </source>
</evidence>
<keyword evidence="2 5" id="KW-0645">Protease</keyword>
<dbReference type="GO" id="GO:0008233">
    <property type="term" value="F:peptidase activity"/>
    <property type="evidence" value="ECO:0007669"/>
    <property type="project" value="UniProtKB-KW"/>
</dbReference>
<evidence type="ECO:0000259" key="4">
    <source>
        <dbReference type="Pfam" id="PF04586"/>
    </source>
</evidence>
<dbReference type="AlphaFoldDB" id="A0A7Y6Q935"/>
<keyword evidence="1" id="KW-1188">Viral release from host cell</keyword>
<dbReference type="InterPro" id="IPR006433">
    <property type="entry name" value="Prohead_protease"/>
</dbReference>
<dbReference type="RefSeq" id="WP_176354719.1">
    <property type="nucleotide sequence ID" value="NZ_JABWDU010000005.1"/>
</dbReference>
<keyword evidence="6" id="KW-1185">Reference proteome</keyword>
<dbReference type="Pfam" id="PF04586">
    <property type="entry name" value="Peptidase_S78"/>
    <property type="match status" value="1"/>
</dbReference>
<dbReference type="NCBIfam" id="TIGR01543">
    <property type="entry name" value="proheadase_HK97"/>
    <property type="match status" value="1"/>
</dbReference>
<evidence type="ECO:0000256" key="1">
    <source>
        <dbReference type="ARBA" id="ARBA00022612"/>
    </source>
</evidence>
<name>A0A7Y6Q935_9HYPH</name>